<dbReference type="NCBIfam" id="TIGR04315">
    <property type="entry name" value="octaheme_Shew"/>
    <property type="match status" value="1"/>
</dbReference>
<dbReference type="Proteomes" id="UP000248079">
    <property type="component" value="Unassembled WGS sequence"/>
</dbReference>
<sequence>MKKLQLSFLVAFLFSITSFAQTDVENVESDSITILKLRNYIMQADRDAKPSVDHSTFPQLQKEFKDAHEVTAACLSCHTGRAAEVMKTNHWTWDRTEKLDGREEVALGKKNILNNFCIGIGGSEKTCTRCHIGYGWENKSFDFSNPLNVDCLICHDNSDTYKKKKGGAGYPDESVDLNFVAQSVGKPSKVNCGVCHFWGGGGNNVKHGDLDKALLNCDRSVDVHMAVEGENMSCVDCHTTDKHVMAGKLYALSSENKNRATCTHCHTDAPHKDEILNEHFIRVACQTCHIPTYAKANGTKMIWDWSTAGRLDEDGHPMHENDADGNHNYLSIKGTFVYDNDVIPEYYWFNGLADHQLITDQIDTIPVQMNTLAGSYLDKGERQRSDKPSKIWPVKVHRGKQIYDSIHNTLIQAKLHAEVKGDSAYWKDFDWHKASVAGMKYLNLPYSGKYGFVETEMYWPLNHMVAPKEKSLSCKDCHTRDGGRLAQLNDFYLPGRDKNTLLDGLGIALVVLASLGALLHGVLRIFYRKKSTSK</sequence>
<proteinExistence type="predicted"/>
<dbReference type="PANTHER" id="PTHR35038">
    <property type="entry name" value="DISSIMILATORY SULFITE REDUCTASE SIRA"/>
    <property type="match status" value="1"/>
</dbReference>
<feature type="transmembrane region" description="Helical" evidence="2">
    <location>
        <begin position="505"/>
        <end position="527"/>
    </location>
</feature>
<comment type="caution">
    <text evidence="4">The sequence shown here is derived from an EMBL/GenBank/DDBJ whole genome shotgun (WGS) entry which is preliminary data.</text>
</comment>
<dbReference type="Gene3D" id="1.10.1130.10">
    <property type="entry name" value="Flavocytochrome C3, Chain A"/>
    <property type="match status" value="1"/>
</dbReference>
<evidence type="ECO:0000313" key="4">
    <source>
        <dbReference type="EMBL" id="PXY02299.1"/>
    </source>
</evidence>
<feature type="signal peptide" evidence="3">
    <location>
        <begin position="1"/>
        <end position="20"/>
    </location>
</feature>
<dbReference type="SUPFAM" id="SSF48695">
    <property type="entry name" value="Multiheme cytochromes"/>
    <property type="match status" value="1"/>
</dbReference>
<feature type="chain" id="PRO_5016179404" evidence="3">
    <location>
        <begin position="21"/>
        <end position="534"/>
    </location>
</feature>
<evidence type="ECO:0000256" key="1">
    <source>
        <dbReference type="ARBA" id="ARBA00022729"/>
    </source>
</evidence>
<dbReference type="GO" id="GO:0016491">
    <property type="term" value="F:oxidoreductase activity"/>
    <property type="evidence" value="ECO:0007669"/>
    <property type="project" value="TreeGrafter"/>
</dbReference>
<gene>
    <name evidence="4" type="ORF">DF185_06535</name>
</gene>
<dbReference type="RefSeq" id="WP_110359933.1">
    <property type="nucleotide sequence ID" value="NZ_QFLI01000002.1"/>
</dbReference>
<evidence type="ECO:0000313" key="5">
    <source>
        <dbReference type="Proteomes" id="UP000248079"/>
    </source>
</evidence>
<dbReference type="PANTHER" id="PTHR35038:SF5">
    <property type="entry name" value="CYTOCHROME C-TYPE PROTEIN NRFB"/>
    <property type="match status" value="1"/>
</dbReference>
<keyword evidence="2" id="KW-0812">Transmembrane</keyword>
<dbReference type="Pfam" id="PF11783">
    <property type="entry name" value="Cytochrome_cB"/>
    <property type="match status" value="1"/>
</dbReference>
<keyword evidence="2" id="KW-0472">Membrane</keyword>
<keyword evidence="2" id="KW-1133">Transmembrane helix</keyword>
<keyword evidence="5" id="KW-1185">Reference proteome</keyword>
<keyword evidence="1 3" id="KW-0732">Signal</keyword>
<dbReference type="PIRSF" id="PIRSF039014">
    <property type="entry name" value="OTR_cyc"/>
    <property type="match status" value="1"/>
</dbReference>
<dbReference type="EMBL" id="QFLI01000002">
    <property type="protein sequence ID" value="PXY02299.1"/>
    <property type="molecule type" value="Genomic_DNA"/>
</dbReference>
<dbReference type="OrthoDB" id="9788513at2"/>
<dbReference type="InterPro" id="IPR036280">
    <property type="entry name" value="Multihaem_cyt_sf"/>
</dbReference>
<organism evidence="4 5">
    <name type="scientific">Marinifilum breve</name>
    <dbReference type="NCBI Taxonomy" id="2184082"/>
    <lineage>
        <taxon>Bacteria</taxon>
        <taxon>Pseudomonadati</taxon>
        <taxon>Bacteroidota</taxon>
        <taxon>Bacteroidia</taxon>
        <taxon>Marinilabiliales</taxon>
        <taxon>Marinifilaceae</taxon>
    </lineage>
</organism>
<reference evidence="4 5" key="1">
    <citation type="submission" date="2018-05" db="EMBL/GenBank/DDBJ databases">
        <title>Marinifilum breve JC075T sp. nov., a marine bacterium isolated from Yongle Blue Hole in the South China Sea.</title>
        <authorList>
            <person name="Fu T."/>
        </authorList>
    </citation>
    <scope>NUCLEOTIDE SEQUENCE [LARGE SCALE GENOMIC DNA]</scope>
    <source>
        <strain evidence="4 5">JC075</strain>
    </source>
</reference>
<dbReference type="InterPro" id="IPR051829">
    <property type="entry name" value="Multiheme_Cytochr_ET"/>
</dbReference>
<protein>
    <submittedName>
        <fullName evidence="4">Cytochrome C</fullName>
    </submittedName>
</protein>
<name>A0A2V4A0P8_9BACT</name>
<evidence type="ECO:0000256" key="2">
    <source>
        <dbReference type="SAM" id="Phobius"/>
    </source>
</evidence>
<dbReference type="InterPro" id="IPR024673">
    <property type="entry name" value="Octahem_Cyt_c"/>
</dbReference>
<accession>A0A2V4A0P8</accession>
<dbReference type="AlphaFoldDB" id="A0A2V4A0P8"/>
<evidence type="ECO:0000256" key="3">
    <source>
        <dbReference type="SAM" id="SignalP"/>
    </source>
</evidence>